<protein>
    <submittedName>
        <fullName evidence="1">Uncharacterized protein</fullName>
    </submittedName>
</protein>
<comment type="caution">
    <text evidence="1">The sequence shown here is derived from an EMBL/GenBank/DDBJ whole genome shotgun (WGS) entry which is preliminary data.</text>
</comment>
<sequence length="271" mass="27840">MVMHLYSADGVYKPFFERPTTNDVPQLVPAASSRGTDGRVPSFPTVAGDVVAPDSTVIAPACNAALGPAPTVGTVRVDPDLALVVSTYGSSAPVDAAGRGPTLAVASAVVTHVAPASAVVVPLAAAGPAAIVAPAAPIPAPVVAPAAPIHAPVMPPTVEAIDLGIDIEGPVAPPPPGFLPVQLNELPISQHNVHVPAQVLGMRYELGLKVSMFPSLMQYMTNVWNDRPTATNVWNDRPTAIPLHVVKLNFSQAFLVSIISMSSSQGTSPME</sequence>
<keyword evidence="2" id="KW-1185">Reference proteome</keyword>
<dbReference type="AlphaFoldDB" id="A0A8T0RSQ9"/>
<reference evidence="1" key="1">
    <citation type="submission" date="2020-05" db="EMBL/GenBank/DDBJ databases">
        <title>WGS assembly of Panicum virgatum.</title>
        <authorList>
            <person name="Lovell J.T."/>
            <person name="Jenkins J."/>
            <person name="Shu S."/>
            <person name="Juenger T.E."/>
            <person name="Schmutz J."/>
        </authorList>
    </citation>
    <scope>NUCLEOTIDE SEQUENCE</scope>
    <source>
        <strain evidence="1">AP13</strain>
    </source>
</reference>
<proteinExistence type="predicted"/>
<evidence type="ECO:0000313" key="1">
    <source>
        <dbReference type="EMBL" id="KAG2587888.1"/>
    </source>
</evidence>
<gene>
    <name evidence="1" type="ORF">PVAP13_5NG141643</name>
</gene>
<organism evidence="1 2">
    <name type="scientific">Panicum virgatum</name>
    <name type="common">Blackwell switchgrass</name>
    <dbReference type="NCBI Taxonomy" id="38727"/>
    <lineage>
        <taxon>Eukaryota</taxon>
        <taxon>Viridiplantae</taxon>
        <taxon>Streptophyta</taxon>
        <taxon>Embryophyta</taxon>
        <taxon>Tracheophyta</taxon>
        <taxon>Spermatophyta</taxon>
        <taxon>Magnoliopsida</taxon>
        <taxon>Liliopsida</taxon>
        <taxon>Poales</taxon>
        <taxon>Poaceae</taxon>
        <taxon>PACMAD clade</taxon>
        <taxon>Panicoideae</taxon>
        <taxon>Panicodae</taxon>
        <taxon>Paniceae</taxon>
        <taxon>Panicinae</taxon>
        <taxon>Panicum</taxon>
        <taxon>Panicum sect. Hiantes</taxon>
    </lineage>
</organism>
<dbReference type="EMBL" id="CM029046">
    <property type="protein sequence ID" value="KAG2587888.1"/>
    <property type="molecule type" value="Genomic_DNA"/>
</dbReference>
<evidence type="ECO:0000313" key="2">
    <source>
        <dbReference type="Proteomes" id="UP000823388"/>
    </source>
</evidence>
<name>A0A8T0RSQ9_PANVG</name>
<accession>A0A8T0RSQ9</accession>
<dbReference type="Proteomes" id="UP000823388">
    <property type="component" value="Chromosome 5N"/>
</dbReference>